<comment type="caution">
    <text evidence="7">The sequence shown here is derived from an EMBL/GenBank/DDBJ whole genome shotgun (WGS) entry which is preliminary data.</text>
</comment>
<dbReference type="GO" id="GO:0009813">
    <property type="term" value="P:flavonoid biosynthetic process"/>
    <property type="evidence" value="ECO:0007669"/>
    <property type="project" value="UniProtKB-KW"/>
</dbReference>
<dbReference type="EMBL" id="JACGWM010000004">
    <property type="protein sequence ID" value="KAL0376889.1"/>
    <property type="molecule type" value="Genomic_DNA"/>
</dbReference>
<comment type="pathway">
    <text evidence="2">Secondary metabolite biosynthesis; flavonoid biosynthesis.</text>
</comment>
<dbReference type="Gene3D" id="3.40.47.10">
    <property type="match status" value="1"/>
</dbReference>
<name>A0AAW2RA86_9LAMI</name>
<organism evidence="7">
    <name type="scientific">Sesamum calycinum</name>
    <dbReference type="NCBI Taxonomy" id="2727403"/>
    <lineage>
        <taxon>Eukaryota</taxon>
        <taxon>Viridiplantae</taxon>
        <taxon>Streptophyta</taxon>
        <taxon>Embryophyta</taxon>
        <taxon>Tracheophyta</taxon>
        <taxon>Spermatophyta</taxon>
        <taxon>Magnoliopsida</taxon>
        <taxon>eudicotyledons</taxon>
        <taxon>Gunneridae</taxon>
        <taxon>Pentapetalae</taxon>
        <taxon>asterids</taxon>
        <taxon>lamiids</taxon>
        <taxon>Lamiales</taxon>
        <taxon>Pedaliaceae</taxon>
        <taxon>Sesamum</taxon>
    </lineage>
</organism>
<dbReference type="PANTHER" id="PTHR11877:SF80">
    <property type="entry name" value="CHALCONE SYNTHASE 1"/>
    <property type="match status" value="1"/>
</dbReference>
<sequence length="140" mass="15393">MARSVEEFRRSQRAEGPATVLAIGTANPPNCVQQSTFPDYYFRITNSQHNPQLKDKFKRISTPPRLSGRQGIWARRRHRPEQLWATAMATSSPKFAVGEASPSPRALLGDGDSRGDGDGDGDGPPFSAGRRRQPSSVPNF</sequence>
<reference evidence="7" key="2">
    <citation type="journal article" date="2024" name="Plant">
        <title>Genomic evolution and insights into agronomic trait innovations of Sesamum species.</title>
        <authorList>
            <person name="Miao H."/>
            <person name="Wang L."/>
            <person name="Qu L."/>
            <person name="Liu H."/>
            <person name="Sun Y."/>
            <person name="Le M."/>
            <person name="Wang Q."/>
            <person name="Wei S."/>
            <person name="Zheng Y."/>
            <person name="Lin W."/>
            <person name="Duan Y."/>
            <person name="Cao H."/>
            <person name="Xiong S."/>
            <person name="Wang X."/>
            <person name="Wei L."/>
            <person name="Li C."/>
            <person name="Ma Q."/>
            <person name="Ju M."/>
            <person name="Zhao R."/>
            <person name="Li G."/>
            <person name="Mu C."/>
            <person name="Tian Q."/>
            <person name="Mei H."/>
            <person name="Zhang T."/>
            <person name="Gao T."/>
            <person name="Zhang H."/>
        </authorList>
    </citation>
    <scope>NUCLEOTIDE SEQUENCE</scope>
    <source>
        <strain evidence="7">KEN8</strain>
    </source>
</reference>
<dbReference type="EC" id="2.3.1.74" evidence="3"/>
<feature type="domain" description="Chalcone/stilbene synthase N-terminal" evidence="6">
    <location>
        <begin position="6"/>
        <end position="61"/>
    </location>
</feature>
<proteinExistence type="predicted"/>
<comment type="function">
    <text evidence="1">The primary product of this enzyme is 4,2',4',6'-tetrahydroxychalcone (also termed naringenin-chalcone or chalcone) which can under specific conditions spontaneously isomerize into naringenin.</text>
</comment>
<dbReference type="Pfam" id="PF00195">
    <property type="entry name" value="Chal_sti_synt_N"/>
    <property type="match status" value="1"/>
</dbReference>
<reference evidence="7" key="1">
    <citation type="submission" date="2020-06" db="EMBL/GenBank/DDBJ databases">
        <authorList>
            <person name="Li T."/>
            <person name="Hu X."/>
            <person name="Zhang T."/>
            <person name="Song X."/>
            <person name="Zhang H."/>
            <person name="Dai N."/>
            <person name="Sheng W."/>
            <person name="Hou X."/>
            <person name="Wei L."/>
        </authorList>
    </citation>
    <scope>NUCLEOTIDE SEQUENCE</scope>
    <source>
        <strain evidence="7">KEN8</strain>
        <tissue evidence="7">Leaf</tissue>
    </source>
</reference>
<dbReference type="InterPro" id="IPR001099">
    <property type="entry name" value="Chalcone/stilbene_synt_N"/>
</dbReference>
<dbReference type="AlphaFoldDB" id="A0AAW2RA86"/>
<evidence type="ECO:0000313" key="7">
    <source>
        <dbReference type="EMBL" id="KAL0376889.1"/>
    </source>
</evidence>
<evidence type="ECO:0000256" key="5">
    <source>
        <dbReference type="SAM" id="MobiDB-lite"/>
    </source>
</evidence>
<dbReference type="InterPro" id="IPR016039">
    <property type="entry name" value="Thiolase-like"/>
</dbReference>
<dbReference type="SUPFAM" id="SSF53901">
    <property type="entry name" value="Thiolase-like"/>
    <property type="match status" value="1"/>
</dbReference>
<feature type="region of interest" description="Disordered" evidence="5">
    <location>
        <begin position="89"/>
        <end position="140"/>
    </location>
</feature>
<accession>A0AAW2RA86</accession>
<dbReference type="InterPro" id="IPR011141">
    <property type="entry name" value="Polyketide_synthase_type-III"/>
</dbReference>
<dbReference type="PANTHER" id="PTHR11877">
    <property type="entry name" value="HYDROXYMETHYLGLUTARYL-COA SYNTHASE"/>
    <property type="match status" value="1"/>
</dbReference>
<keyword evidence="4" id="KW-0284">Flavonoid biosynthesis</keyword>
<evidence type="ECO:0000256" key="2">
    <source>
        <dbReference type="ARBA" id="ARBA00004966"/>
    </source>
</evidence>
<gene>
    <name evidence="7" type="ORF">Scaly_0806500</name>
</gene>
<protein>
    <recommendedName>
        <fullName evidence="3">chalcone synthase</fullName>
        <ecNumber evidence="3">2.3.1.74</ecNumber>
    </recommendedName>
</protein>
<evidence type="ECO:0000256" key="4">
    <source>
        <dbReference type="ARBA" id="ARBA00023241"/>
    </source>
</evidence>
<dbReference type="GO" id="GO:0030639">
    <property type="term" value="P:polyketide biosynthetic process"/>
    <property type="evidence" value="ECO:0007669"/>
    <property type="project" value="TreeGrafter"/>
</dbReference>
<evidence type="ECO:0000259" key="6">
    <source>
        <dbReference type="Pfam" id="PF00195"/>
    </source>
</evidence>
<evidence type="ECO:0000256" key="1">
    <source>
        <dbReference type="ARBA" id="ARBA00002969"/>
    </source>
</evidence>
<dbReference type="GO" id="GO:0016210">
    <property type="term" value="F:naringenin-chalcone synthase activity"/>
    <property type="evidence" value="ECO:0007669"/>
    <property type="project" value="UniProtKB-EC"/>
</dbReference>
<evidence type="ECO:0000256" key="3">
    <source>
        <dbReference type="ARBA" id="ARBA00012975"/>
    </source>
</evidence>